<dbReference type="Proteomes" id="UP000019439">
    <property type="component" value="Chromosome"/>
</dbReference>
<comment type="subcellular location">
    <subcellularLocation>
        <location evidence="1">Cell membrane</location>
        <topology evidence="1">Multi-pass membrane protein</topology>
    </subcellularLocation>
</comment>
<feature type="transmembrane region" description="Helical" evidence="6">
    <location>
        <begin position="424"/>
        <end position="442"/>
    </location>
</feature>
<keyword evidence="8" id="KW-1185">Reference proteome</keyword>
<feature type="transmembrane region" description="Helical" evidence="6">
    <location>
        <begin position="301"/>
        <end position="320"/>
    </location>
</feature>
<evidence type="ECO:0000256" key="3">
    <source>
        <dbReference type="ARBA" id="ARBA00022692"/>
    </source>
</evidence>
<evidence type="ECO:0000256" key="4">
    <source>
        <dbReference type="ARBA" id="ARBA00022989"/>
    </source>
</evidence>
<organism evidence="7 8">
    <name type="scientific">Yersinia similis</name>
    <dbReference type="NCBI Taxonomy" id="367190"/>
    <lineage>
        <taxon>Bacteria</taxon>
        <taxon>Pseudomonadati</taxon>
        <taxon>Pseudomonadota</taxon>
        <taxon>Gammaproteobacteria</taxon>
        <taxon>Enterobacterales</taxon>
        <taxon>Yersiniaceae</taxon>
        <taxon>Yersinia</taxon>
    </lineage>
</organism>
<name>A0ABM5Q3U5_9GAMM</name>
<feature type="transmembrane region" description="Helical" evidence="6">
    <location>
        <begin position="86"/>
        <end position="106"/>
    </location>
</feature>
<evidence type="ECO:0008006" key="9">
    <source>
        <dbReference type="Google" id="ProtNLM"/>
    </source>
</evidence>
<keyword evidence="5 6" id="KW-0472">Membrane</keyword>
<evidence type="ECO:0000313" key="7">
    <source>
        <dbReference type="EMBL" id="AHK21970.1"/>
    </source>
</evidence>
<feature type="transmembrane region" description="Helical" evidence="6">
    <location>
        <begin position="148"/>
        <end position="167"/>
    </location>
</feature>
<feature type="transmembrane region" description="Helical" evidence="6">
    <location>
        <begin position="112"/>
        <end position="136"/>
    </location>
</feature>
<evidence type="ECO:0000256" key="6">
    <source>
        <dbReference type="SAM" id="Phobius"/>
    </source>
</evidence>
<feature type="transmembrane region" description="Helical" evidence="6">
    <location>
        <begin position="43"/>
        <end position="65"/>
    </location>
</feature>
<dbReference type="PANTHER" id="PTHR30250">
    <property type="entry name" value="PST FAMILY PREDICTED COLANIC ACID TRANSPORTER"/>
    <property type="match status" value="1"/>
</dbReference>
<keyword evidence="4 6" id="KW-1133">Transmembrane helix</keyword>
<feature type="transmembrane region" description="Helical" evidence="6">
    <location>
        <begin position="12"/>
        <end position="31"/>
    </location>
</feature>
<gene>
    <name evidence="7" type="ORF">BF17_13475</name>
</gene>
<reference evidence="7 8" key="1">
    <citation type="journal article" date="2014" name="Genome Announc.">
        <title>Genome Sequence of Yersinia similis Y228T, a Member of the Yersinia pseudotuberculosis Complex.</title>
        <authorList>
            <person name="Sprague L.D."/>
            <person name="Neubauer H."/>
        </authorList>
    </citation>
    <scope>NUCLEOTIDE SEQUENCE [LARGE SCALE GENOMIC DNA]</scope>
    <source>
        <strain evidence="7 8">228</strain>
    </source>
</reference>
<dbReference type="PANTHER" id="PTHR30250:SF11">
    <property type="entry name" value="O-ANTIGEN TRANSPORTER-RELATED"/>
    <property type="match status" value="1"/>
</dbReference>
<keyword evidence="2" id="KW-1003">Cell membrane</keyword>
<sequence length="477" mass="54798">MIFKNINYDLIILLSGRLLQAFITLITLRVLTTVLPKSELGLVYYIITIQTFYSLFLINPVGQYFNRNTIAWYENGRLMNHLKMQLLYVATIAIGAFFTLFIIDYLNYANFSFVDILLISFLILSLGGNQTILPLINMIGKRIAFVNLNLLTAVMSLIFSISIVFVFSKNAEFWVLGVIVSNILVSFISFIYLHVIFKKEKSDPETILCEYNLPDILNIVRFSVPISIATLFMWYLNVGYRIQIENNYGLVYLAIIGIGLSISNQVFSIVESILTQYMIPGLYKEIEGANKVKVERVFNHYLNTIIPIYLFLAILLSFSIKNTLPLLVNESFSSGYAIIVFGAWIEFSRVVTNALALASQIERRTRTFIPAYLLGGAFLFVSFEYFPSEEYLVCFKLLLSNIVVTIAMAFMMRKLIRFSFSFRKIFKVFLYSIPSSLFFYYASPFAGVNFINLIICFLGGGISLTSFYFYWNYNIKY</sequence>
<evidence type="ECO:0000256" key="1">
    <source>
        <dbReference type="ARBA" id="ARBA00004651"/>
    </source>
</evidence>
<dbReference type="InterPro" id="IPR050833">
    <property type="entry name" value="Poly_Biosynth_Transport"/>
</dbReference>
<proteinExistence type="predicted"/>
<feature type="transmembrane region" description="Helical" evidence="6">
    <location>
        <begin position="392"/>
        <end position="412"/>
    </location>
</feature>
<dbReference type="GeneID" id="96664517"/>
<dbReference type="EMBL" id="CP007230">
    <property type="protein sequence ID" value="AHK21970.1"/>
    <property type="molecule type" value="Genomic_DNA"/>
</dbReference>
<feature type="transmembrane region" description="Helical" evidence="6">
    <location>
        <begin position="216"/>
        <end position="236"/>
    </location>
</feature>
<feature type="transmembrane region" description="Helical" evidence="6">
    <location>
        <begin position="332"/>
        <end position="356"/>
    </location>
</feature>
<feature type="transmembrane region" description="Helical" evidence="6">
    <location>
        <begin position="368"/>
        <end position="386"/>
    </location>
</feature>
<evidence type="ECO:0000256" key="5">
    <source>
        <dbReference type="ARBA" id="ARBA00023136"/>
    </source>
</evidence>
<protein>
    <recommendedName>
        <fullName evidence="9">Polysaccharide biosynthesis protein</fullName>
    </recommendedName>
</protein>
<accession>A0ABM5Q3U5</accession>
<feature type="transmembrane region" description="Helical" evidence="6">
    <location>
        <begin position="248"/>
        <end position="270"/>
    </location>
</feature>
<evidence type="ECO:0000256" key="2">
    <source>
        <dbReference type="ARBA" id="ARBA00022475"/>
    </source>
</evidence>
<evidence type="ECO:0000313" key="8">
    <source>
        <dbReference type="Proteomes" id="UP000019439"/>
    </source>
</evidence>
<keyword evidence="3 6" id="KW-0812">Transmembrane</keyword>
<dbReference type="RefSeq" id="WP_025382883.1">
    <property type="nucleotide sequence ID" value="NZ_CGBP01000034.1"/>
</dbReference>
<feature type="transmembrane region" description="Helical" evidence="6">
    <location>
        <begin position="448"/>
        <end position="471"/>
    </location>
</feature>
<feature type="transmembrane region" description="Helical" evidence="6">
    <location>
        <begin position="173"/>
        <end position="195"/>
    </location>
</feature>